<organism evidence="1">
    <name type="scientific">Anguilla anguilla</name>
    <name type="common">European freshwater eel</name>
    <name type="synonym">Muraena anguilla</name>
    <dbReference type="NCBI Taxonomy" id="7936"/>
    <lineage>
        <taxon>Eukaryota</taxon>
        <taxon>Metazoa</taxon>
        <taxon>Chordata</taxon>
        <taxon>Craniata</taxon>
        <taxon>Vertebrata</taxon>
        <taxon>Euteleostomi</taxon>
        <taxon>Actinopterygii</taxon>
        <taxon>Neopterygii</taxon>
        <taxon>Teleostei</taxon>
        <taxon>Anguilliformes</taxon>
        <taxon>Anguillidae</taxon>
        <taxon>Anguilla</taxon>
    </lineage>
</organism>
<reference evidence="1" key="1">
    <citation type="submission" date="2014-11" db="EMBL/GenBank/DDBJ databases">
        <authorList>
            <person name="Amaro Gonzalez C."/>
        </authorList>
    </citation>
    <scope>NUCLEOTIDE SEQUENCE</scope>
</reference>
<dbReference type="AlphaFoldDB" id="A0A0E9X3F2"/>
<evidence type="ECO:0000313" key="1">
    <source>
        <dbReference type="EMBL" id="JAH97232.1"/>
    </source>
</evidence>
<sequence length="85" mass="9869">MHTVQYIKMNVISFHSCSSEEMEQNRKLRTTLKMAVILDLQCNLSSLFNALPNAAEIFRQRDLLKLKTKIVERKTSSHIHILGRV</sequence>
<name>A0A0E9X3F2_ANGAN</name>
<reference evidence="1" key="2">
    <citation type="journal article" date="2015" name="Fish Shellfish Immunol.">
        <title>Early steps in the European eel (Anguilla anguilla)-Vibrio vulnificus interaction in the gills: Role of the RtxA13 toxin.</title>
        <authorList>
            <person name="Callol A."/>
            <person name="Pajuelo D."/>
            <person name="Ebbesson L."/>
            <person name="Teles M."/>
            <person name="MacKenzie S."/>
            <person name="Amaro C."/>
        </authorList>
    </citation>
    <scope>NUCLEOTIDE SEQUENCE</scope>
</reference>
<proteinExistence type="predicted"/>
<accession>A0A0E9X3F2</accession>
<protein>
    <submittedName>
        <fullName evidence="1">Uncharacterized protein</fullName>
    </submittedName>
</protein>
<dbReference type="EMBL" id="GBXM01011345">
    <property type="protein sequence ID" value="JAH97232.1"/>
    <property type="molecule type" value="Transcribed_RNA"/>
</dbReference>